<dbReference type="SUPFAM" id="SSF56935">
    <property type="entry name" value="Porins"/>
    <property type="match status" value="1"/>
</dbReference>
<feature type="chain" id="PRO_5003943272" description="Porin domain-containing protein" evidence="1">
    <location>
        <begin position="20"/>
        <end position="412"/>
    </location>
</feature>
<evidence type="ECO:0000256" key="1">
    <source>
        <dbReference type="SAM" id="SignalP"/>
    </source>
</evidence>
<keyword evidence="3" id="KW-1185">Reference proteome</keyword>
<feature type="signal peptide" evidence="1">
    <location>
        <begin position="1"/>
        <end position="19"/>
    </location>
</feature>
<dbReference type="RefSeq" id="WP_015282063.1">
    <property type="nucleotide sequence ID" value="NC_019940.1"/>
</dbReference>
<dbReference type="STRING" id="765912.Thimo_3257"/>
<accession>L0H2Q2</accession>
<sequence length="412" mass="46348">MRWYVIFWAGLCLSQACLAAAEDYRPFEKDVLEIKGFGTIGGAYNASGEAEFIRDRSQPEGTAGDGFDFGVDSRLGVQVEWRPSEPLEGFLQFVTKYRYDGTYRPQVTWAFLGYAFDPDIHLRVGRLGYDVYMMSDSRDVGYSYLWVRPPVDYFGQVHYSHIDGLDLTVSHVLGDGVLKGKLFAGFLNESGASPQGSTYEMQGSTLWGGYLEFQDPNWQVRTGLGVMRLKHEFALYAPLLDALRLTGEPQAVKLADELNVAGKDFYFVSTGVVYDAGPLQSQIQLRYLWADTPSYADNVAGYWSLGYRFGRWTPYLVYSRIKSEHFQPDTGLPDTDPFHAINHGVEQVVEATQVDQDTLSVGARFDFAKNAAVKLQVDWIHSRDNPALLWLDPDPDWNGRGTVLSATLDFVF</sequence>
<evidence type="ECO:0008006" key="4">
    <source>
        <dbReference type="Google" id="ProtNLM"/>
    </source>
</evidence>
<dbReference type="InterPro" id="IPR023614">
    <property type="entry name" value="Porin_dom_sf"/>
</dbReference>
<evidence type="ECO:0000313" key="2">
    <source>
        <dbReference type="EMBL" id="AGA91935.1"/>
    </source>
</evidence>
<dbReference type="PROSITE" id="PS51257">
    <property type="entry name" value="PROKAR_LIPOPROTEIN"/>
    <property type="match status" value="1"/>
</dbReference>
<dbReference type="eggNOG" id="COG3203">
    <property type="taxonomic scope" value="Bacteria"/>
</dbReference>
<protein>
    <recommendedName>
        <fullName evidence="4">Porin domain-containing protein</fullName>
    </recommendedName>
</protein>
<dbReference type="EMBL" id="CP003051">
    <property type="protein sequence ID" value="AGA91935.1"/>
    <property type="molecule type" value="Genomic_DNA"/>
</dbReference>
<reference evidence="2 3" key="1">
    <citation type="submission" date="2011-09" db="EMBL/GenBank/DDBJ databases">
        <title>Complete sequence of chromosome of Thioflavicoccus mobilis 8321.</title>
        <authorList>
            <consortium name="US DOE Joint Genome Institute"/>
            <person name="Lucas S."/>
            <person name="Han J."/>
            <person name="Lapidus A."/>
            <person name="Cheng J.-F."/>
            <person name="Goodwin L."/>
            <person name="Pitluck S."/>
            <person name="Peters L."/>
            <person name="Ovchinnikova G."/>
            <person name="Lu M."/>
            <person name="Detter J.C."/>
            <person name="Han C."/>
            <person name="Tapia R."/>
            <person name="Land M."/>
            <person name="Hauser L."/>
            <person name="Kyrpides N."/>
            <person name="Ivanova N."/>
            <person name="Pagani I."/>
            <person name="Vogl K."/>
            <person name="Liu Z."/>
            <person name="Imhoff J."/>
            <person name="Thiel V."/>
            <person name="Frigaard N.-U."/>
            <person name="Bryant D."/>
            <person name="Woyke T."/>
        </authorList>
    </citation>
    <scope>NUCLEOTIDE SEQUENCE [LARGE SCALE GENOMIC DNA]</scope>
    <source>
        <strain evidence="2 3">8321</strain>
    </source>
</reference>
<gene>
    <name evidence="2" type="ORF">Thimo_3257</name>
</gene>
<dbReference type="AlphaFoldDB" id="L0H2Q2"/>
<dbReference type="HOGENOM" id="CLU_036480_2_0_6"/>
<proteinExistence type="predicted"/>
<dbReference type="OrthoDB" id="197869at2"/>
<keyword evidence="1" id="KW-0732">Signal</keyword>
<organism evidence="2 3">
    <name type="scientific">Thioflavicoccus mobilis 8321</name>
    <dbReference type="NCBI Taxonomy" id="765912"/>
    <lineage>
        <taxon>Bacteria</taxon>
        <taxon>Pseudomonadati</taxon>
        <taxon>Pseudomonadota</taxon>
        <taxon>Gammaproteobacteria</taxon>
        <taxon>Chromatiales</taxon>
        <taxon>Chromatiaceae</taxon>
        <taxon>Thioflavicoccus</taxon>
    </lineage>
</organism>
<dbReference type="Gene3D" id="2.40.160.10">
    <property type="entry name" value="Porin"/>
    <property type="match status" value="1"/>
</dbReference>
<dbReference type="KEGG" id="tmb:Thimo_3257"/>
<dbReference type="Proteomes" id="UP000010816">
    <property type="component" value="Chromosome"/>
</dbReference>
<evidence type="ECO:0000313" key="3">
    <source>
        <dbReference type="Proteomes" id="UP000010816"/>
    </source>
</evidence>
<name>L0H2Q2_9GAMM</name>